<evidence type="ECO:0000256" key="1">
    <source>
        <dbReference type="SAM" id="SignalP"/>
    </source>
</evidence>
<evidence type="ECO:0000313" key="3">
    <source>
        <dbReference type="Proteomes" id="UP000505355"/>
    </source>
</evidence>
<keyword evidence="1" id="KW-0732">Signal</keyword>
<keyword evidence="3" id="KW-1185">Reference proteome</keyword>
<accession>A0A7D4QP59</accession>
<dbReference type="Proteomes" id="UP000505355">
    <property type="component" value="Chromosome"/>
</dbReference>
<feature type="chain" id="PRO_5028807696" evidence="1">
    <location>
        <begin position="23"/>
        <end position="96"/>
    </location>
</feature>
<name>A0A7D4QP59_9SPHI</name>
<dbReference type="AlphaFoldDB" id="A0A7D4QP59"/>
<dbReference type="RefSeq" id="WP_173417715.1">
    <property type="nucleotide sequence ID" value="NZ_CP054139.1"/>
</dbReference>
<dbReference type="Pfam" id="PF12779">
    <property type="entry name" value="WXXGXW"/>
    <property type="match status" value="1"/>
</dbReference>
<dbReference type="EMBL" id="CP054139">
    <property type="protein sequence ID" value="QKJ33070.1"/>
    <property type="molecule type" value="Genomic_DNA"/>
</dbReference>
<sequence>MKTTSKLILGLALAGSMLAGCAGSYYVAEQPVEPVYTRPVAPYEGAVWVSGEWSWRGGRYVYTNGYWTRPRNNRVWVSGSWERGGNGYYWRRGHWR</sequence>
<gene>
    <name evidence="2" type="ORF">HQ865_04070</name>
</gene>
<feature type="signal peptide" evidence="1">
    <location>
        <begin position="1"/>
        <end position="22"/>
    </location>
</feature>
<dbReference type="PROSITE" id="PS51257">
    <property type="entry name" value="PROKAR_LIPOPROTEIN"/>
    <property type="match status" value="1"/>
</dbReference>
<organism evidence="2 3">
    <name type="scientific">Mucilaginibacter mali</name>
    <dbReference type="NCBI Taxonomy" id="2740462"/>
    <lineage>
        <taxon>Bacteria</taxon>
        <taxon>Pseudomonadati</taxon>
        <taxon>Bacteroidota</taxon>
        <taxon>Sphingobacteriia</taxon>
        <taxon>Sphingobacteriales</taxon>
        <taxon>Sphingobacteriaceae</taxon>
        <taxon>Mucilaginibacter</taxon>
    </lineage>
</organism>
<dbReference type="KEGG" id="mmab:HQ865_04070"/>
<proteinExistence type="predicted"/>
<reference evidence="2 3" key="1">
    <citation type="submission" date="2020-05" db="EMBL/GenBank/DDBJ databases">
        <title>Mucilaginibacter mali sp. nov.</title>
        <authorList>
            <person name="Kim H.S."/>
            <person name="Lee K.C."/>
            <person name="Suh M.K."/>
            <person name="Kim J.-S."/>
            <person name="Han K.-I."/>
            <person name="Eom M.K."/>
            <person name="Shin Y.K."/>
            <person name="Lee J.-S."/>
        </authorList>
    </citation>
    <scope>NUCLEOTIDE SEQUENCE [LARGE SCALE GENOMIC DNA]</scope>
    <source>
        <strain evidence="2 3">G2-14</strain>
    </source>
</reference>
<evidence type="ECO:0000313" key="2">
    <source>
        <dbReference type="EMBL" id="QKJ33070.1"/>
    </source>
</evidence>
<protein>
    <submittedName>
        <fullName evidence="2">YXWGXW repeat-containing protein</fullName>
    </submittedName>
</protein>
<dbReference type="InterPro" id="IPR024447">
    <property type="entry name" value="YXWGXW_rpt"/>
</dbReference>